<reference evidence="1 2" key="1">
    <citation type="submission" date="2022-04" db="EMBL/GenBank/DDBJ databases">
        <title>Positive selection, recombination, and allopatry shape intraspecific diversity of widespread and dominant cyanobacteria.</title>
        <authorList>
            <person name="Wei J."/>
            <person name="Shu W."/>
            <person name="Hu C."/>
        </authorList>
    </citation>
    <scope>NUCLEOTIDE SEQUENCE [LARGE SCALE GENOMIC DNA]</scope>
    <source>
        <strain evidence="1 2">GB2-A5</strain>
    </source>
</reference>
<keyword evidence="2" id="KW-1185">Reference proteome</keyword>
<accession>A0ABV0JVV8</accession>
<organism evidence="1 2">
    <name type="scientific">Funiculus sociatus GB2-A5</name>
    <dbReference type="NCBI Taxonomy" id="2933946"/>
    <lineage>
        <taxon>Bacteria</taxon>
        <taxon>Bacillati</taxon>
        <taxon>Cyanobacteriota</taxon>
        <taxon>Cyanophyceae</taxon>
        <taxon>Coleofasciculales</taxon>
        <taxon>Coleofasciculaceae</taxon>
        <taxon>Funiculus</taxon>
    </lineage>
</organism>
<sequence>MSKENYQVAQFHLQGWLLGFVVEDGYKIKSLRLATSEGEAQIKLSKEGRISLFRSAVQPGSWVEVFGERKLKPKNGEIKLKAYIVKPSVAPNQEREVAQVEVIQELPTPAKKIPLPSGVKATILVCKKSDCCKLGANKVCQALEEGLRDRGLDDQVTIKGTGCMKRCKAGPNIVMPDKTRYTRIDAKEIPEIIDKHFPDETISQELAAPRLEYETVRVR</sequence>
<dbReference type="CDD" id="cd02980">
    <property type="entry name" value="TRX_Fd_family"/>
    <property type="match status" value="1"/>
</dbReference>
<dbReference type="Pfam" id="PF01257">
    <property type="entry name" value="2Fe-2S_thioredx"/>
    <property type="match status" value="1"/>
</dbReference>
<proteinExistence type="predicted"/>
<dbReference type="RefSeq" id="WP_190427601.1">
    <property type="nucleotide sequence ID" value="NZ_JAMPKK010000078.1"/>
</dbReference>
<protein>
    <submittedName>
        <fullName evidence="1">(2Fe-2S) ferredoxin domain-containing protein</fullName>
    </submittedName>
</protein>
<dbReference type="Proteomes" id="UP001442494">
    <property type="component" value="Unassembled WGS sequence"/>
</dbReference>
<dbReference type="EMBL" id="JAMPKK010000078">
    <property type="protein sequence ID" value="MEP0867600.1"/>
    <property type="molecule type" value="Genomic_DNA"/>
</dbReference>
<dbReference type="InterPro" id="IPR036249">
    <property type="entry name" value="Thioredoxin-like_sf"/>
</dbReference>
<comment type="caution">
    <text evidence="1">The sequence shown here is derived from an EMBL/GenBank/DDBJ whole genome shotgun (WGS) entry which is preliminary data.</text>
</comment>
<evidence type="ECO:0000313" key="1">
    <source>
        <dbReference type="EMBL" id="MEP0867600.1"/>
    </source>
</evidence>
<dbReference type="Gene3D" id="3.40.30.10">
    <property type="entry name" value="Glutaredoxin"/>
    <property type="match status" value="1"/>
</dbReference>
<name>A0ABV0JVV8_9CYAN</name>
<evidence type="ECO:0000313" key="2">
    <source>
        <dbReference type="Proteomes" id="UP001442494"/>
    </source>
</evidence>
<gene>
    <name evidence="1" type="ORF">NDI37_24435</name>
</gene>
<dbReference type="SUPFAM" id="SSF52833">
    <property type="entry name" value="Thioredoxin-like"/>
    <property type="match status" value="1"/>
</dbReference>